<protein>
    <recommendedName>
        <fullName evidence="3">DUF4218 domain-containing protein</fullName>
    </recommendedName>
</protein>
<dbReference type="STRING" id="64791.A0A151X4U4"/>
<name>A0A151X4U4_9HYME</name>
<dbReference type="PANTHER" id="PTHR33053:SF25">
    <property type="entry name" value="TRANSPOSASE DOMAIN-CONTAINING PROTEIN"/>
    <property type="match status" value="1"/>
</dbReference>
<keyword evidence="2" id="KW-1185">Reference proteome</keyword>
<dbReference type="PANTHER" id="PTHR33053">
    <property type="entry name" value="PROTEIN, PUTATIVE-RELATED"/>
    <property type="match status" value="1"/>
</dbReference>
<evidence type="ECO:0008006" key="3">
    <source>
        <dbReference type="Google" id="ProtNLM"/>
    </source>
</evidence>
<evidence type="ECO:0000313" key="2">
    <source>
        <dbReference type="Proteomes" id="UP000075809"/>
    </source>
</evidence>
<evidence type="ECO:0000313" key="1">
    <source>
        <dbReference type="EMBL" id="KYQ55446.1"/>
    </source>
</evidence>
<proteinExistence type="predicted"/>
<accession>A0A151X4U4</accession>
<dbReference type="AlphaFoldDB" id="A0A151X4U4"/>
<organism evidence="1 2">
    <name type="scientific">Mycetomoellerius zeteki</name>
    <dbReference type="NCBI Taxonomy" id="64791"/>
    <lineage>
        <taxon>Eukaryota</taxon>
        <taxon>Metazoa</taxon>
        <taxon>Ecdysozoa</taxon>
        <taxon>Arthropoda</taxon>
        <taxon>Hexapoda</taxon>
        <taxon>Insecta</taxon>
        <taxon>Pterygota</taxon>
        <taxon>Neoptera</taxon>
        <taxon>Endopterygota</taxon>
        <taxon>Hymenoptera</taxon>
        <taxon>Apocrita</taxon>
        <taxon>Aculeata</taxon>
        <taxon>Formicoidea</taxon>
        <taxon>Formicidae</taxon>
        <taxon>Myrmicinae</taxon>
        <taxon>Mycetomoellerius</taxon>
    </lineage>
</organism>
<reference evidence="1 2" key="1">
    <citation type="submission" date="2015-09" db="EMBL/GenBank/DDBJ databases">
        <title>Trachymyrmex zeteki WGS genome.</title>
        <authorList>
            <person name="Nygaard S."/>
            <person name="Hu H."/>
            <person name="Boomsma J."/>
            <person name="Zhang G."/>
        </authorList>
    </citation>
    <scope>NUCLEOTIDE SEQUENCE [LARGE SCALE GENOMIC DNA]</scope>
    <source>
        <strain evidence="1">Tzet28-1</strain>
        <tissue evidence="1">Whole body</tissue>
    </source>
</reference>
<dbReference type="Proteomes" id="UP000075809">
    <property type="component" value="Unassembled WGS sequence"/>
</dbReference>
<gene>
    <name evidence="1" type="ORF">ALC60_05670</name>
</gene>
<dbReference type="EMBL" id="KQ982535">
    <property type="protein sequence ID" value="KYQ55446.1"/>
    <property type="molecule type" value="Genomic_DNA"/>
</dbReference>
<sequence length="501" mass="58377">MYILGFVLLCVREKYFEKYNYRFKNICTINVGINIDGLPMSRSSTSSLWPILGCVLPYKEVFIIGAYYGSKKPNNCNDFLKNFVEEIIKLINNGVFLCQKSYNIKIKQIVCDAPAKSFILNVKGHNINAAKRTNDSFRNETDENFHLGCTILKNIPELHFIENIPLDYMHLLCLGVIRKCFNLWIKGDLKVRLQHYKCQVLSNKLETVIKQAIPVEFCRKPRSLDYLKQWKATEYRQILLYTGPIVLQDILPNDLYYHFLTLYVAARILCCEDLCKKYLDYAEELLKHYVKSFKILYGEHHVSHNIHGLIHICNDVRIHDTLDSFSAFRYENFLQEVKKLIRKADKPLQQLHRRYVEKNIVAYSAVSYKKDPKIKVLKEHFNGPIIHNCTSPQYKFITTSGYVIKINDNVNNCCLMSDRSILKIENIAYCNTRKCLVAIGRKYLIKNDLFDVPCPSSLIDIYVVSDISELFIYEISDIVNKMLIIPYTNNTSVVIPLLHIE</sequence>